<organism evidence="1 2">
    <name type="scientific">Eiseniibacteriota bacterium</name>
    <dbReference type="NCBI Taxonomy" id="2212470"/>
    <lineage>
        <taxon>Bacteria</taxon>
        <taxon>Candidatus Eiseniibacteriota</taxon>
    </lineage>
</organism>
<evidence type="ECO:0000313" key="2">
    <source>
        <dbReference type="Proteomes" id="UP000320184"/>
    </source>
</evidence>
<protein>
    <submittedName>
        <fullName evidence="1">Uncharacterized protein</fullName>
    </submittedName>
</protein>
<dbReference type="Proteomes" id="UP000320184">
    <property type="component" value="Unassembled WGS sequence"/>
</dbReference>
<sequence length="156" mass="17167">MSRIDRSSSSRRWSGPLLAAALAVLVVGAAIVVVAGLLAIAHRPPPGGASSPSLGVGAATRTSIGFRTPELLAEHYRKHGGEFGDITREEYLHRAQSLRDTRPGGPVLELTRRDRVIVRFDRASGAFLAFDPDGTIRTFFKPRQGEVYFQRERMRR</sequence>
<comment type="caution">
    <text evidence="1">The sequence shown here is derived from an EMBL/GenBank/DDBJ whole genome shotgun (WGS) entry which is preliminary data.</text>
</comment>
<dbReference type="EMBL" id="VBOT01000132">
    <property type="protein sequence ID" value="TMQ48851.1"/>
    <property type="molecule type" value="Genomic_DNA"/>
</dbReference>
<name>A0A538SBU4_UNCEI</name>
<accession>A0A538SBU4</accession>
<gene>
    <name evidence="1" type="ORF">E6K73_11010</name>
</gene>
<evidence type="ECO:0000313" key="1">
    <source>
        <dbReference type="EMBL" id="TMQ48851.1"/>
    </source>
</evidence>
<proteinExistence type="predicted"/>
<dbReference type="AlphaFoldDB" id="A0A538SBU4"/>
<reference evidence="1 2" key="1">
    <citation type="journal article" date="2019" name="Nat. Microbiol.">
        <title>Mediterranean grassland soil C-N compound turnover is dependent on rainfall and depth, and is mediated by genomically divergent microorganisms.</title>
        <authorList>
            <person name="Diamond S."/>
            <person name="Andeer P.F."/>
            <person name="Li Z."/>
            <person name="Crits-Christoph A."/>
            <person name="Burstein D."/>
            <person name="Anantharaman K."/>
            <person name="Lane K.R."/>
            <person name="Thomas B.C."/>
            <person name="Pan C."/>
            <person name="Northen T.R."/>
            <person name="Banfield J.F."/>
        </authorList>
    </citation>
    <scope>NUCLEOTIDE SEQUENCE [LARGE SCALE GENOMIC DNA]</scope>
    <source>
        <strain evidence="1">WS_3</strain>
    </source>
</reference>